<evidence type="ECO:0000313" key="2">
    <source>
        <dbReference type="EMBL" id="PQJ28969.1"/>
    </source>
</evidence>
<organism evidence="2 3">
    <name type="scientific">Rubritalea profundi</name>
    <dbReference type="NCBI Taxonomy" id="1658618"/>
    <lineage>
        <taxon>Bacteria</taxon>
        <taxon>Pseudomonadati</taxon>
        <taxon>Verrucomicrobiota</taxon>
        <taxon>Verrucomicrobiia</taxon>
        <taxon>Verrucomicrobiales</taxon>
        <taxon>Rubritaleaceae</taxon>
        <taxon>Rubritalea</taxon>
    </lineage>
</organism>
<dbReference type="AlphaFoldDB" id="A0A2S7U1U7"/>
<dbReference type="EMBL" id="MQWA01000001">
    <property type="protein sequence ID" value="PQJ28969.1"/>
    <property type="molecule type" value="Genomic_DNA"/>
</dbReference>
<evidence type="ECO:0000313" key="3">
    <source>
        <dbReference type="Proteomes" id="UP000239907"/>
    </source>
</evidence>
<accession>A0A2S7U1U7</accession>
<feature type="signal peptide" evidence="1">
    <location>
        <begin position="1"/>
        <end position="22"/>
    </location>
</feature>
<reference evidence="2 3" key="1">
    <citation type="submission" date="2016-12" db="EMBL/GenBank/DDBJ databases">
        <title>Study of bacterial adaptation to deep sea.</title>
        <authorList>
            <person name="Song J."/>
            <person name="Yoshizawa S."/>
            <person name="Kogure K."/>
        </authorList>
    </citation>
    <scope>NUCLEOTIDE SEQUENCE [LARGE SCALE GENOMIC DNA]</scope>
    <source>
        <strain evidence="2 3">SAORIC-165</strain>
    </source>
</reference>
<evidence type="ECO:0000256" key="1">
    <source>
        <dbReference type="SAM" id="SignalP"/>
    </source>
</evidence>
<feature type="chain" id="PRO_5015442511" evidence="1">
    <location>
        <begin position="23"/>
        <end position="74"/>
    </location>
</feature>
<keyword evidence="1" id="KW-0732">Signal</keyword>
<gene>
    <name evidence="2" type="ORF">BSZ32_11030</name>
</gene>
<sequence>MNPKLHALQLTLLLMFTCLGVAQNRSIQAFNVTPGNSAALNKVNLQKTIDWASTSGSALWVESWFVIEVHGALR</sequence>
<name>A0A2S7U1U7_9BACT</name>
<comment type="caution">
    <text evidence="2">The sequence shown here is derived from an EMBL/GenBank/DDBJ whole genome shotgun (WGS) entry which is preliminary data.</text>
</comment>
<dbReference type="Proteomes" id="UP000239907">
    <property type="component" value="Unassembled WGS sequence"/>
</dbReference>
<protein>
    <submittedName>
        <fullName evidence="2">Uncharacterized protein</fullName>
    </submittedName>
</protein>
<proteinExistence type="predicted"/>
<keyword evidence="3" id="KW-1185">Reference proteome</keyword>